<dbReference type="SUPFAM" id="SSF48726">
    <property type="entry name" value="Immunoglobulin"/>
    <property type="match status" value="4"/>
</dbReference>
<accession>A0A8C3A0I4</accession>
<reference evidence="10" key="2">
    <citation type="submission" date="2025-09" db="UniProtKB">
        <authorList>
            <consortium name="Ensembl"/>
        </authorList>
    </citation>
    <scope>IDENTIFICATION</scope>
</reference>
<dbReference type="GO" id="GO:0005886">
    <property type="term" value="C:plasma membrane"/>
    <property type="evidence" value="ECO:0007669"/>
    <property type="project" value="TreeGrafter"/>
</dbReference>
<feature type="region of interest" description="Disordered" evidence="6">
    <location>
        <begin position="500"/>
        <end position="540"/>
    </location>
</feature>
<evidence type="ECO:0000256" key="2">
    <source>
        <dbReference type="ARBA" id="ARBA00023136"/>
    </source>
</evidence>
<dbReference type="InterPro" id="IPR003599">
    <property type="entry name" value="Ig_sub"/>
</dbReference>
<dbReference type="Ensembl" id="ENSCLMT00005036201.1">
    <property type="protein sequence ID" value="ENSCLMP00005034782.1"/>
    <property type="gene ID" value="ENSCLMG00005016623.1"/>
</dbReference>
<dbReference type="PANTHER" id="PTHR11640:SF157">
    <property type="entry name" value="V-SET AND IMMUNOGLOBULIN DOMAIN-CONTAINING PROTEIN 10"/>
    <property type="match status" value="1"/>
</dbReference>
<dbReference type="SMART" id="SM00408">
    <property type="entry name" value="IGc2"/>
    <property type="match status" value="3"/>
</dbReference>
<gene>
    <name evidence="10" type="primary">vsig10</name>
</gene>
<protein>
    <submittedName>
        <fullName evidence="10">V-set and immunoglobulin domain containing 10</fullName>
    </submittedName>
</protein>
<organism evidence="10 11">
    <name type="scientific">Cyclopterus lumpus</name>
    <name type="common">Lumpsucker</name>
    <dbReference type="NCBI Taxonomy" id="8103"/>
    <lineage>
        <taxon>Eukaryota</taxon>
        <taxon>Metazoa</taxon>
        <taxon>Chordata</taxon>
        <taxon>Craniata</taxon>
        <taxon>Vertebrata</taxon>
        <taxon>Euteleostomi</taxon>
        <taxon>Actinopterygii</taxon>
        <taxon>Neopterygii</taxon>
        <taxon>Teleostei</taxon>
        <taxon>Neoteleostei</taxon>
        <taxon>Acanthomorphata</taxon>
        <taxon>Eupercaria</taxon>
        <taxon>Perciformes</taxon>
        <taxon>Cottioidei</taxon>
        <taxon>Cottales</taxon>
        <taxon>Cyclopteridae</taxon>
        <taxon>Cyclopterus</taxon>
    </lineage>
</organism>
<keyword evidence="7" id="KW-0812">Transmembrane</keyword>
<dbReference type="SMART" id="SM00409">
    <property type="entry name" value="IG"/>
    <property type="match status" value="3"/>
</dbReference>
<keyword evidence="2 7" id="KW-0472">Membrane</keyword>
<evidence type="ECO:0000313" key="10">
    <source>
        <dbReference type="Ensembl" id="ENSCLMP00005034782.1"/>
    </source>
</evidence>
<feature type="chain" id="PRO_5034902060" evidence="8">
    <location>
        <begin position="19"/>
        <end position="540"/>
    </location>
</feature>
<keyword evidence="7" id="KW-1133">Transmembrane helix</keyword>
<dbReference type="Proteomes" id="UP000694565">
    <property type="component" value="Unplaced"/>
</dbReference>
<dbReference type="GO" id="GO:0007416">
    <property type="term" value="P:synapse assembly"/>
    <property type="evidence" value="ECO:0007669"/>
    <property type="project" value="TreeGrafter"/>
</dbReference>
<comment type="subcellular location">
    <subcellularLocation>
        <location evidence="1">Membrane</location>
        <topology evidence="1">Single-pass type I membrane protein</topology>
    </subcellularLocation>
</comment>
<feature type="compositionally biased region" description="Acidic residues" evidence="6">
    <location>
        <begin position="529"/>
        <end position="540"/>
    </location>
</feature>
<dbReference type="GO" id="GO:0098609">
    <property type="term" value="P:cell-cell adhesion"/>
    <property type="evidence" value="ECO:0007669"/>
    <property type="project" value="TreeGrafter"/>
</dbReference>
<name>A0A8C3A0I4_CYCLU</name>
<sequence>MEAVTTAAFLHLCLCATAAVSDIGSTETLVLSAPGDIATLPCYTDSDVPPTLTTWAKNGREVARGDASSPSPPSAGRRVAVTTDGGLSIGTVARGDEGAYLCSSTLPGNNTFHARVSLQVASGPENVSASIGPATALANGTLVVFRGSSVSFNCSGASYPAQRLTWATPGNESLASTSGSWLDFRMERVQPSAQGLYSCRARNPVSGREVNTSSQLLVYYVPDRHPECTWAPAQDPSHAQFNCTWFGAYPTPTLRWGEDEGNRGARRNGSVYASGSTESLSVTLDRSMLSDGQTLRCAAQHLALAAVPGASCSFTLRSPYPEGEPLVTALEATDVTLTCTEAVSLPPANTTWRRGLRQEAVVPGWKYVVSEEGPVLELKILNISKDDEGVYFCRSENALAVRELEVYLTVKTSSTYTGAILGVFIAALIVGSAAIVAKTLYFNRHRFCLGDGFGLMEEDRGDVLSLVESDDDQVFQDAVPRLAPLANGLQTTLVQMHRIPSSDHEDAEPADTSLQQQEDTSLQQQEDTALTEEPQDLVTF</sequence>
<keyword evidence="3" id="KW-1015">Disulfide bond</keyword>
<dbReference type="CDD" id="cd00096">
    <property type="entry name" value="Ig"/>
    <property type="match status" value="1"/>
</dbReference>
<feature type="domain" description="Ig-like" evidence="9">
    <location>
        <begin position="35"/>
        <end position="119"/>
    </location>
</feature>
<keyword evidence="5" id="KW-0393">Immunoglobulin domain</keyword>
<evidence type="ECO:0000256" key="7">
    <source>
        <dbReference type="SAM" id="Phobius"/>
    </source>
</evidence>
<keyword evidence="11" id="KW-1185">Reference proteome</keyword>
<evidence type="ECO:0000259" key="9">
    <source>
        <dbReference type="PROSITE" id="PS50835"/>
    </source>
</evidence>
<feature type="region of interest" description="Disordered" evidence="6">
    <location>
        <begin position="60"/>
        <end position="80"/>
    </location>
</feature>
<feature type="signal peptide" evidence="8">
    <location>
        <begin position="1"/>
        <end position="18"/>
    </location>
</feature>
<dbReference type="GeneID" id="117736710"/>
<evidence type="ECO:0000256" key="8">
    <source>
        <dbReference type="SAM" id="SignalP"/>
    </source>
</evidence>
<dbReference type="Pfam" id="PF13927">
    <property type="entry name" value="Ig_3"/>
    <property type="match status" value="1"/>
</dbReference>
<dbReference type="InterPro" id="IPR007110">
    <property type="entry name" value="Ig-like_dom"/>
</dbReference>
<keyword evidence="8" id="KW-0732">Signal</keyword>
<dbReference type="OrthoDB" id="9043395at2759"/>
<evidence type="ECO:0000256" key="3">
    <source>
        <dbReference type="ARBA" id="ARBA00023157"/>
    </source>
</evidence>
<dbReference type="GO" id="GO:0050839">
    <property type="term" value="F:cell adhesion molecule binding"/>
    <property type="evidence" value="ECO:0007669"/>
    <property type="project" value="TreeGrafter"/>
</dbReference>
<dbReference type="InterPro" id="IPR013783">
    <property type="entry name" value="Ig-like_fold"/>
</dbReference>
<feature type="domain" description="Ig-like" evidence="9">
    <location>
        <begin position="321"/>
        <end position="409"/>
    </location>
</feature>
<evidence type="ECO:0000256" key="1">
    <source>
        <dbReference type="ARBA" id="ARBA00004479"/>
    </source>
</evidence>
<dbReference type="GO" id="GO:0005911">
    <property type="term" value="C:cell-cell junction"/>
    <property type="evidence" value="ECO:0007669"/>
    <property type="project" value="TreeGrafter"/>
</dbReference>
<feature type="transmembrane region" description="Helical" evidence="7">
    <location>
        <begin position="416"/>
        <end position="437"/>
    </location>
</feature>
<evidence type="ECO:0000313" key="11">
    <source>
        <dbReference type="Proteomes" id="UP000694565"/>
    </source>
</evidence>
<reference evidence="10" key="1">
    <citation type="submission" date="2025-08" db="UniProtKB">
        <authorList>
            <consortium name="Ensembl"/>
        </authorList>
    </citation>
    <scope>IDENTIFICATION</scope>
</reference>
<dbReference type="Pfam" id="PF07679">
    <property type="entry name" value="I-set"/>
    <property type="match status" value="1"/>
</dbReference>
<evidence type="ECO:0000256" key="5">
    <source>
        <dbReference type="ARBA" id="ARBA00023319"/>
    </source>
</evidence>
<dbReference type="GeneTree" id="ENSGT00940000159876"/>
<dbReference type="InterPro" id="IPR003598">
    <property type="entry name" value="Ig_sub2"/>
</dbReference>
<dbReference type="Gene3D" id="2.60.40.10">
    <property type="entry name" value="Immunoglobulins"/>
    <property type="match status" value="4"/>
</dbReference>
<evidence type="ECO:0000256" key="6">
    <source>
        <dbReference type="SAM" id="MobiDB-lite"/>
    </source>
</evidence>
<proteinExistence type="predicted"/>
<feature type="domain" description="Ig-like" evidence="9">
    <location>
        <begin position="226"/>
        <end position="315"/>
    </location>
</feature>
<keyword evidence="4" id="KW-0325">Glycoprotein</keyword>
<dbReference type="RefSeq" id="XP_034398114.1">
    <property type="nucleotide sequence ID" value="XM_034542223.1"/>
</dbReference>
<dbReference type="InterPro" id="IPR036179">
    <property type="entry name" value="Ig-like_dom_sf"/>
</dbReference>
<dbReference type="PROSITE" id="PS50835">
    <property type="entry name" value="IG_LIKE"/>
    <property type="match status" value="4"/>
</dbReference>
<dbReference type="InterPro" id="IPR051275">
    <property type="entry name" value="Cell_adhesion_signaling"/>
</dbReference>
<dbReference type="AlphaFoldDB" id="A0A8C3A0I4"/>
<feature type="domain" description="Ig-like" evidence="9">
    <location>
        <begin position="133"/>
        <end position="211"/>
    </location>
</feature>
<feature type="compositionally biased region" description="Low complexity" evidence="6">
    <location>
        <begin position="512"/>
        <end position="527"/>
    </location>
</feature>
<evidence type="ECO:0000256" key="4">
    <source>
        <dbReference type="ARBA" id="ARBA00023180"/>
    </source>
</evidence>
<dbReference type="PANTHER" id="PTHR11640">
    <property type="entry name" value="NEPHRIN"/>
    <property type="match status" value="1"/>
</dbReference>
<dbReference type="InterPro" id="IPR013098">
    <property type="entry name" value="Ig_I-set"/>
</dbReference>